<evidence type="ECO:0000256" key="5">
    <source>
        <dbReference type="PROSITE-ProRule" id="PRU00723"/>
    </source>
</evidence>
<dbReference type="Gene3D" id="4.10.1000.10">
    <property type="entry name" value="Zinc finger, CCCH-type"/>
    <property type="match status" value="2"/>
</dbReference>
<feature type="region of interest" description="Disordered" evidence="6">
    <location>
        <begin position="474"/>
        <end position="504"/>
    </location>
</feature>
<evidence type="ECO:0000256" key="2">
    <source>
        <dbReference type="ARBA" id="ARBA00022737"/>
    </source>
</evidence>
<evidence type="ECO:0000256" key="3">
    <source>
        <dbReference type="ARBA" id="ARBA00022771"/>
    </source>
</evidence>
<feature type="region of interest" description="Disordered" evidence="6">
    <location>
        <begin position="191"/>
        <end position="275"/>
    </location>
</feature>
<dbReference type="Proteomes" id="UP001176521">
    <property type="component" value="Unassembled WGS sequence"/>
</dbReference>
<evidence type="ECO:0000256" key="4">
    <source>
        <dbReference type="ARBA" id="ARBA00022833"/>
    </source>
</evidence>
<feature type="compositionally biased region" description="Low complexity" evidence="6">
    <location>
        <begin position="304"/>
        <end position="317"/>
    </location>
</feature>
<feature type="domain" description="C3H1-type" evidence="7">
    <location>
        <begin position="737"/>
        <end position="765"/>
    </location>
</feature>
<feature type="zinc finger region" description="C3H1-type" evidence="5">
    <location>
        <begin position="775"/>
        <end position="803"/>
    </location>
</feature>
<feature type="compositionally biased region" description="Low complexity" evidence="6">
    <location>
        <begin position="107"/>
        <end position="143"/>
    </location>
</feature>
<feature type="compositionally biased region" description="Polar residues" evidence="6">
    <location>
        <begin position="232"/>
        <end position="265"/>
    </location>
</feature>
<dbReference type="PROSITE" id="PS50103">
    <property type="entry name" value="ZF_C3H1"/>
    <property type="match status" value="2"/>
</dbReference>
<evidence type="ECO:0000259" key="7">
    <source>
        <dbReference type="PROSITE" id="PS50103"/>
    </source>
</evidence>
<keyword evidence="9" id="KW-1185">Reference proteome</keyword>
<keyword evidence="1 5" id="KW-0479">Metal-binding</keyword>
<evidence type="ECO:0000313" key="9">
    <source>
        <dbReference type="Proteomes" id="UP001176521"/>
    </source>
</evidence>
<feature type="compositionally biased region" description="Low complexity" evidence="6">
    <location>
        <begin position="80"/>
        <end position="95"/>
    </location>
</feature>
<dbReference type="PANTHER" id="PTHR12547:SF18">
    <property type="entry name" value="PROTEIN TIS11"/>
    <property type="match status" value="1"/>
</dbReference>
<feature type="zinc finger region" description="C3H1-type" evidence="5">
    <location>
        <begin position="737"/>
        <end position="765"/>
    </location>
</feature>
<evidence type="ECO:0000256" key="6">
    <source>
        <dbReference type="SAM" id="MobiDB-lite"/>
    </source>
</evidence>
<dbReference type="PANTHER" id="PTHR12547">
    <property type="entry name" value="CCCH ZINC FINGER/TIS11-RELATED"/>
    <property type="match status" value="1"/>
</dbReference>
<dbReference type="Pfam" id="PF00642">
    <property type="entry name" value="zf-CCCH"/>
    <property type="match status" value="2"/>
</dbReference>
<name>A0AAN6JLA1_9BASI</name>
<reference evidence="8" key="1">
    <citation type="journal article" date="2023" name="PhytoFront">
        <title>Draft Genome Resources of Seven Strains of Tilletia horrida, Causal Agent of Kernel Smut of Rice.</title>
        <authorList>
            <person name="Khanal S."/>
            <person name="Antony Babu S."/>
            <person name="Zhou X.G."/>
        </authorList>
    </citation>
    <scope>NUCLEOTIDE SEQUENCE</scope>
    <source>
        <strain evidence="8">TX3</strain>
    </source>
</reference>
<dbReference type="EMBL" id="JAPDMQ010000092">
    <property type="protein sequence ID" value="KAK0535622.1"/>
    <property type="molecule type" value="Genomic_DNA"/>
</dbReference>
<feature type="compositionally biased region" description="Basic residues" evidence="6">
    <location>
        <begin position="939"/>
        <end position="954"/>
    </location>
</feature>
<feature type="region of interest" description="Disordered" evidence="6">
    <location>
        <begin position="359"/>
        <end position="386"/>
    </location>
</feature>
<dbReference type="SUPFAM" id="SSF90229">
    <property type="entry name" value="CCCH zinc finger"/>
    <property type="match status" value="2"/>
</dbReference>
<dbReference type="SMART" id="SM00356">
    <property type="entry name" value="ZnF_C3H1"/>
    <property type="match status" value="2"/>
</dbReference>
<feature type="compositionally biased region" description="Low complexity" evidence="6">
    <location>
        <begin position="923"/>
        <end position="935"/>
    </location>
</feature>
<comment type="caution">
    <text evidence="8">The sequence shown here is derived from an EMBL/GenBank/DDBJ whole genome shotgun (WGS) entry which is preliminary data.</text>
</comment>
<organism evidence="8 9">
    <name type="scientific">Tilletia horrida</name>
    <dbReference type="NCBI Taxonomy" id="155126"/>
    <lineage>
        <taxon>Eukaryota</taxon>
        <taxon>Fungi</taxon>
        <taxon>Dikarya</taxon>
        <taxon>Basidiomycota</taxon>
        <taxon>Ustilaginomycotina</taxon>
        <taxon>Exobasidiomycetes</taxon>
        <taxon>Tilletiales</taxon>
        <taxon>Tilletiaceae</taxon>
        <taxon>Tilletia</taxon>
    </lineage>
</organism>
<keyword evidence="4 5" id="KW-0862">Zinc</keyword>
<feature type="domain" description="C3H1-type" evidence="7">
    <location>
        <begin position="775"/>
        <end position="803"/>
    </location>
</feature>
<gene>
    <name evidence="8" type="ORF">OC842_002257</name>
</gene>
<feature type="compositionally biased region" description="Low complexity" evidence="6">
    <location>
        <begin position="217"/>
        <end position="231"/>
    </location>
</feature>
<evidence type="ECO:0000313" key="8">
    <source>
        <dbReference type="EMBL" id="KAK0535622.1"/>
    </source>
</evidence>
<dbReference type="GO" id="GO:0008270">
    <property type="term" value="F:zinc ion binding"/>
    <property type="evidence" value="ECO:0007669"/>
    <property type="project" value="UniProtKB-KW"/>
</dbReference>
<accession>A0AAN6JLA1</accession>
<keyword evidence="2" id="KW-0677">Repeat</keyword>
<feature type="compositionally biased region" description="Low complexity" evidence="6">
    <location>
        <begin position="861"/>
        <end position="870"/>
    </location>
</feature>
<dbReference type="InterPro" id="IPR045877">
    <property type="entry name" value="ZFP36-like"/>
</dbReference>
<evidence type="ECO:0000256" key="1">
    <source>
        <dbReference type="ARBA" id="ARBA00022723"/>
    </source>
</evidence>
<dbReference type="InterPro" id="IPR036855">
    <property type="entry name" value="Znf_CCCH_sf"/>
</dbReference>
<sequence>MSADISTNTLPTYPQQRSDSSCALADYTLRSHTNLPSPPDSTGSRHASEVLSPGCGPLQGSAVFPSTHLGHSERPGSRHSSYASLSTPASTTSSIFPSNATVITTTSTTSTTKSSGMSSPASASEQCFTPATSTATTSPSSAPHALGAGPAFESKKPISFALANADFDAASSDATRKQEGGETLWWRRHMNGHKSADGSGQNSHDSSSTGLGEQPQRLASRTSSFLSSTSSNPWQPSIGTNRPNSSTGTGAASPRQETQSASSQPPFALKNWGPGSGLSLPNSLFASQEARSPWYQQGNGELLSSGSQSISSTAASSPQQRWFNVGDRGGDDKGDGSLGLSLHQAATMLPKHSSSHLAAPTLMTTPSSPTSASGGHGMGSAASDGNANGQLDSLNFALALQQITAESERANSGARAAFSAAPVPASSQHGLGFVDHVFAGSGRGGLGRGVGNGIRSDGVWSASVSPSMTIQPLPMTSSGSAANFGGSTPVPGLPHLNHHHHAQHLLARTGGNPLAPFSTSSAGYDAAATSRPRSATAAPSTAAAAAAALNSSTLASADVERALNSPSFLKGFATSGGAECGISKSGMHTPFSTDLHHYHHHLPQDAVSIAAAAAVAALSLPPSSIGLTSSSAQHSPSMTAGSSGGLASALGLTTAVGGAPHVPLASVTNSAAAAAASAVPSALMNMSSGTSSLSAPASAFGSPATFSMPLLPGDANQMPYPGANGGGPSPNNRKLNLYKTELCRNWEEKGSCRYGVKCQYAHGEAELRPVERHAKYKTEICRTFWRTGSCPYAKRCCFIHTTAADAGGMELSSAGGGAPLLARVSGDRLSQGSSVAQSVPNSPLVAMNSGSLLGLGGTGQQGAAMGAQGSSQGGAGSGKPDPLALSSLNDALAGLNLGMTSSATSHGSGGAMSGDSATRFRHQASASMGGSSSGASGHGHGHNFHAHGHGHGHGHGPSLLGSGPRFFKGPVQ</sequence>
<dbReference type="GO" id="GO:0003729">
    <property type="term" value="F:mRNA binding"/>
    <property type="evidence" value="ECO:0007669"/>
    <property type="project" value="InterPro"/>
</dbReference>
<feature type="region of interest" description="Disordered" evidence="6">
    <location>
        <begin position="107"/>
        <end position="149"/>
    </location>
</feature>
<feature type="region of interest" description="Disordered" evidence="6">
    <location>
        <begin position="922"/>
        <end position="972"/>
    </location>
</feature>
<feature type="region of interest" description="Disordered" evidence="6">
    <location>
        <begin position="297"/>
        <end position="339"/>
    </location>
</feature>
<feature type="region of interest" description="Disordered" evidence="6">
    <location>
        <begin position="1"/>
        <end position="95"/>
    </location>
</feature>
<feature type="compositionally biased region" description="Polar residues" evidence="6">
    <location>
        <begin position="30"/>
        <end position="45"/>
    </location>
</feature>
<feature type="compositionally biased region" description="Polar residues" evidence="6">
    <location>
        <begin position="198"/>
        <end position="211"/>
    </location>
</feature>
<feature type="region of interest" description="Disordered" evidence="6">
    <location>
        <begin position="857"/>
        <end position="883"/>
    </location>
</feature>
<dbReference type="InterPro" id="IPR000571">
    <property type="entry name" value="Znf_CCCH"/>
</dbReference>
<feature type="compositionally biased region" description="Polar residues" evidence="6">
    <location>
        <begin position="1"/>
        <end position="21"/>
    </location>
</feature>
<keyword evidence="3 5" id="KW-0863">Zinc-finger</keyword>
<dbReference type="FunFam" id="4.10.1000.10:FF:000001">
    <property type="entry name" value="zinc finger CCCH domain-containing protein 15-like"/>
    <property type="match status" value="1"/>
</dbReference>
<protein>
    <recommendedName>
        <fullName evidence="7">C3H1-type domain-containing protein</fullName>
    </recommendedName>
</protein>
<dbReference type="AlphaFoldDB" id="A0AAN6JLA1"/>
<proteinExistence type="predicted"/>
<feature type="compositionally biased region" description="Low complexity" evidence="6">
    <location>
        <begin position="359"/>
        <end position="383"/>
    </location>
</feature>